<evidence type="ECO:0000313" key="2">
    <source>
        <dbReference type="EMBL" id="CAL1367387.1"/>
    </source>
</evidence>
<keyword evidence="3" id="KW-1185">Reference proteome</keyword>
<proteinExistence type="predicted"/>
<organism evidence="2 3">
    <name type="scientific">Linum trigynum</name>
    <dbReference type="NCBI Taxonomy" id="586398"/>
    <lineage>
        <taxon>Eukaryota</taxon>
        <taxon>Viridiplantae</taxon>
        <taxon>Streptophyta</taxon>
        <taxon>Embryophyta</taxon>
        <taxon>Tracheophyta</taxon>
        <taxon>Spermatophyta</taxon>
        <taxon>Magnoliopsida</taxon>
        <taxon>eudicotyledons</taxon>
        <taxon>Gunneridae</taxon>
        <taxon>Pentapetalae</taxon>
        <taxon>rosids</taxon>
        <taxon>fabids</taxon>
        <taxon>Malpighiales</taxon>
        <taxon>Linaceae</taxon>
        <taxon>Linum</taxon>
    </lineage>
</organism>
<name>A0AAV2D6S1_9ROSI</name>
<protein>
    <submittedName>
        <fullName evidence="2">Uncharacterized protein</fullName>
    </submittedName>
</protein>
<evidence type="ECO:0000256" key="1">
    <source>
        <dbReference type="SAM" id="MobiDB-lite"/>
    </source>
</evidence>
<dbReference type="EMBL" id="OZ034815">
    <property type="protein sequence ID" value="CAL1367387.1"/>
    <property type="molecule type" value="Genomic_DNA"/>
</dbReference>
<sequence>MPKPGPPDPCTPLVLGGSGLANRRIGWRSSGQEQRHVSDPLRGSKNAARRSGFGAWIAERNGRERSAPRDAETASGGSGFCYGKITRPPLKGAV</sequence>
<dbReference type="Proteomes" id="UP001497516">
    <property type="component" value="Chromosome 2"/>
</dbReference>
<reference evidence="2 3" key="1">
    <citation type="submission" date="2024-04" db="EMBL/GenBank/DDBJ databases">
        <authorList>
            <person name="Fracassetti M."/>
        </authorList>
    </citation>
    <scope>NUCLEOTIDE SEQUENCE [LARGE SCALE GENOMIC DNA]</scope>
</reference>
<gene>
    <name evidence="2" type="ORF">LTRI10_LOCUS11084</name>
</gene>
<evidence type="ECO:0000313" key="3">
    <source>
        <dbReference type="Proteomes" id="UP001497516"/>
    </source>
</evidence>
<accession>A0AAV2D6S1</accession>
<dbReference type="AlphaFoldDB" id="A0AAV2D6S1"/>
<feature type="compositionally biased region" description="Basic and acidic residues" evidence="1">
    <location>
        <begin position="60"/>
        <end position="72"/>
    </location>
</feature>
<feature type="region of interest" description="Disordered" evidence="1">
    <location>
        <begin position="28"/>
        <end position="94"/>
    </location>
</feature>